<dbReference type="Gene3D" id="1.20.1600.10">
    <property type="entry name" value="Outer membrane efflux proteins (OEP)"/>
    <property type="match status" value="1"/>
</dbReference>
<evidence type="ECO:0000313" key="9">
    <source>
        <dbReference type="Proteomes" id="UP000233293"/>
    </source>
</evidence>
<dbReference type="GO" id="GO:0015562">
    <property type="term" value="F:efflux transmembrane transporter activity"/>
    <property type="evidence" value="ECO:0007669"/>
    <property type="project" value="InterPro"/>
</dbReference>
<name>A0A2N3PLU8_9PROT</name>
<keyword evidence="7" id="KW-0204">Cytolysis</keyword>
<keyword evidence="3" id="KW-1134">Transmembrane beta strand</keyword>
<evidence type="ECO:0000313" key="8">
    <source>
        <dbReference type="EMBL" id="PKU21374.1"/>
    </source>
</evidence>
<dbReference type="EMBL" id="PIUM01000065">
    <property type="protein sequence ID" value="PKU21374.1"/>
    <property type="molecule type" value="Genomic_DNA"/>
</dbReference>
<comment type="subcellular location">
    <subcellularLocation>
        <location evidence="7">Cell outer membrane</location>
        <topology evidence="7">Peripheral membrane protein</topology>
    </subcellularLocation>
</comment>
<dbReference type="InterPro" id="IPR003423">
    <property type="entry name" value="OMP_efflux"/>
</dbReference>
<evidence type="ECO:0000256" key="7">
    <source>
        <dbReference type="PIRNR" id="PIRNR001892"/>
    </source>
</evidence>
<evidence type="ECO:0000256" key="2">
    <source>
        <dbReference type="ARBA" id="ARBA00022448"/>
    </source>
</evidence>
<dbReference type="Proteomes" id="UP000233293">
    <property type="component" value="Unassembled WGS sequence"/>
</dbReference>
<keyword evidence="7" id="KW-0354">Hemolysis</keyword>
<accession>A0A2N3PLU8</accession>
<dbReference type="PIRSF" id="PIRSF001892">
    <property type="entry name" value="CyaE"/>
    <property type="match status" value="1"/>
</dbReference>
<dbReference type="Pfam" id="PF02321">
    <property type="entry name" value="OEP"/>
    <property type="match status" value="2"/>
</dbReference>
<evidence type="ECO:0000256" key="5">
    <source>
        <dbReference type="ARBA" id="ARBA00023136"/>
    </source>
</evidence>
<dbReference type="GO" id="GO:0015288">
    <property type="term" value="F:porin activity"/>
    <property type="evidence" value="ECO:0007669"/>
    <property type="project" value="TreeGrafter"/>
</dbReference>
<evidence type="ECO:0000256" key="1">
    <source>
        <dbReference type="ARBA" id="ARBA00007613"/>
    </source>
</evidence>
<dbReference type="InterPro" id="IPR028351">
    <property type="entry name" value="CyaE"/>
</dbReference>
<dbReference type="GO" id="GO:0031640">
    <property type="term" value="P:killing of cells of another organism"/>
    <property type="evidence" value="ECO:0007669"/>
    <property type="project" value="UniProtKB-KW"/>
</dbReference>
<organism evidence="8 9">
    <name type="scientific">Telmatospirillum siberiense</name>
    <dbReference type="NCBI Taxonomy" id="382514"/>
    <lineage>
        <taxon>Bacteria</taxon>
        <taxon>Pseudomonadati</taxon>
        <taxon>Pseudomonadota</taxon>
        <taxon>Alphaproteobacteria</taxon>
        <taxon>Rhodospirillales</taxon>
        <taxon>Rhodospirillaceae</taxon>
        <taxon>Telmatospirillum</taxon>
    </lineage>
</organism>
<evidence type="ECO:0000256" key="6">
    <source>
        <dbReference type="ARBA" id="ARBA00023237"/>
    </source>
</evidence>
<gene>
    <name evidence="8" type="ORF">CWS72_27115</name>
</gene>
<dbReference type="GO" id="GO:1990281">
    <property type="term" value="C:efflux pump complex"/>
    <property type="evidence" value="ECO:0007669"/>
    <property type="project" value="TreeGrafter"/>
</dbReference>
<dbReference type="AlphaFoldDB" id="A0A2N3PLU8"/>
<dbReference type="OrthoDB" id="5296315at2"/>
<dbReference type="InterPro" id="IPR051906">
    <property type="entry name" value="TolC-like"/>
</dbReference>
<evidence type="ECO:0000256" key="3">
    <source>
        <dbReference type="ARBA" id="ARBA00022452"/>
    </source>
</evidence>
<keyword evidence="9" id="KW-1185">Reference proteome</keyword>
<comment type="function">
    <text evidence="7">CyaE is necessary for transport of calmodulin-sensitive adenylate cyclase-hemolysin (cyclolysin).</text>
</comment>
<evidence type="ECO:0000256" key="4">
    <source>
        <dbReference type="ARBA" id="ARBA00022692"/>
    </source>
</evidence>
<protein>
    <recommendedName>
        <fullName evidence="7">Protein CyaE</fullName>
    </recommendedName>
</protein>
<comment type="similarity">
    <text evidence="1 7">Belongs to the outer membrane factor (OMF) (TC 1.B.17) family.</text>
</comment>
<keyword evidence="2 7" id="KW-0813">Transport</keyword>
<keyword evidence="6 7" id="KW-0998">Cell outer membrane</keyword>
<dbReference type="PANTHER" id="PTHR30026">
    <property type="entry name" value="OUTER MEMBRANE PROTEIN TOLC"/>
    <property type="match status" value="1"/>
</dbReference>
<keyword evidence="4" id="KW-0812">Transmembrane</keyword>
<dbReference type="SUPFAM" id="SSF56954">
    <property type="entry name" value="Outer membrane efflux proteins (OEP)"/>
    <property type="match status" value="1"/>
</dbReference>
<reference evidence="9" key="1">
    <citation type="submission" date="2017-12" db="EMBL/GenBank/DDBJ databases">
        <title>Draft genome sequence of Telmatospirillum siberiense 26-4b1T, an acidotolerant peatland alphaproteobacterium potentially involved in sulfur cycling.</title>
        <authorList>
            <person name="Hausmann B."/>
            <person name="Pjevac P."/>
            <person name="Schreck K."/>
            <person name="Herbold C.W."/>
            <person name="Daims H."/>
            <person name="Wagner M."/>
            <person name="Pester M."/>
            <person name="Loy A."/>
        </authorList>
    </citation>
    <scope>NUCLEOTIDE SEQUENCE [LARGE SCALE GENOMIC DNA]</scope>
    <source>
        <strain evidence="9">26-4b1</strain>
    </source>
</reference>
<dbReference type="GO" id="GO:0009279">
    <property type="term" value="C:cell outer membrane"/>
    <property type="evidence" value="ECO:0007669"/>
    <property type="project" value="UniProtKB-SubCell"/>
</dbReference>
<keyword evidence="5 7" id="KW-0472">Membrane</keyword>
<dbReference type="PANTHER" id="PTHR30026:SF20">
    <property type="entry name" value="OUTER MEMBRANE PROTEIN TOLC"/>
    <property type="match status" value="1"/>
</dbReference>
<proteinExistence type="inferred from homology"/>
<sequence>MLLPSVAAADGIDPFDADGDIPQTPASSMLGGGACAFGAPGQPLSLTEAVERALCGHPKTMAAWAGIKEQAAAVGVAKGAYLPTFSGSVQEMRDGSKTKVVGHPELETSVVSTAYSAGISLSWVLYDFGGREAALDNATELLAAAQASHQAALQLVFATVAKDYYAAQARQSLLTAALETERMAKHGFDIATRLVHTGVSPVSDALQAETVLVQAQVDRARAEGDARSAVGLLAADMMLRPDTPVTLPDADTGLKPDAAFENAVSALIDDAVRRHPSVRAAEAQLRAAEAGIRRTEAEGLPTVSLVGRSSRDNQPVSEGLGLRSYAATKTDKYVGLQVTVPLFEGFQREYKVRQAKAQTEAQQASLDDTRRQVGLDVWTAYQAVQTATQNLVRSAKLLDIAQQSCTVSQRQYTIGTGSMIELLNTQSALAAAKRQKVQSLADWRTSRLDLASKLGRLAMDGIEGE</sequence>
<comment type="caution">
    <text evidence="8">The sequence shown here is derived from an EMBL/GenBank/DDBJ whole genome shotgun (WGS) entry which is preliminary data.</text>
</comment>